<comment type="caution">
    <text evidence="1">The sequence shown here is derived from an EMBL/GenBank/DDBJ whole genome shotgun (WGS) entry which is preliminary data.</text>
</comment>
<organism evidence="1 2">
    <name type="scientific">Lojkania enalia</name>
    <dbReference type="NCBI Taxonomy" id="147567"/>
    <lineage>
        <taxon>Eukaryota</taxon>
        <taxon>Fungi</taxon>
        <taxon>Dikarya</taxon>
        <taxon>Ascomycota</taxon>
        <taxon>Pezizomycotina</taxon>
        <taxon>Dothideomycetes</taxon>
        <taxon>Pleosporomycetidae</taxon>
        <taxon>Pleosporales</taxon>
        <taxon>Pleosporales incertae sedis</taxon>
        <taxon>Lojkania</taxon>
    </lineage>
</organism>
<reference evidence="2" key="1">
    <citation type="journal article" date="2020" name="Stud. Mycol.">
        <title>101 Dothideomycetes genomes: A test case for predicting lifestyles and emergence of pathogens.</title>
        <authorList>
            <person name="Haridas S."/>
            <person name="Albert R."/>
            <person name="Binder M."/>
            <person name="Bloem J."/>
            <person name="LaButti K."/>
            <person name="Salamov A."/>
            <person name="Andreopoulos B."/>
            <person name="Baker S."/>
            <person name="Barry K."/>
            <person name="Bills G."/>
            <person name="Bluhm B."/>
            <person name="Cannon C."/>
            <person name="Castanera R."/>
            <person name="Culley D."/>
            <person name="Daum C."/>
            <person name="Ezra D."/>
            <person name="Gonzalez J."/>
            <person name="Henrissat B."/>
            <person name="Kuo A."/>
            <person name="Liang C."/>
            <person name="Lipzen A."/>
            <person name="Lutzoni F."/>
            <person name="Magnuson J."/>
            <person name="Mondo S."/>
            <person name="Nolan M."/>
            <person name="Ohm R."/>
            <person name="Pangilinan J."/>
            <person name="Park H.-J."/>
            <person name="Ramirez L."/>
            <person name="Alfaro M."/>
            <person name="Sun H."/>
            <person name="Tritt A."/>
            <person name="Yoshinaga Y."/>
            <person name="Zwiers L.-H."/>
            <person name="Turgeon B."/>
            <person name="Goodwin S."/>
            <person name="Spatafora J."/>
            <person name="Crous P."/>
            <person name="Grigoriev I."/>
        </authorList>
    </citation>
    <scope>NUCLEOTIDE SEQUENCE [LARGE SCALE GENOMIC DNA]</scope>
    <source>
        <strain evidence="2">CBS 304.66</strain>
    </source>
</reference>
<evidence type="ECO:0000313" key="2">
    <source>
        <dbReference type="Proteomes" id="UP000800093"/>
    </source>
</evidence>
<gene>
    <name evidence="1" type="ORF">CC78DRAFT_532760</name>
</gene>
<keyword evidence="2" id="KW-1185">Reference proteome</keyword>
<protein>
    <submittedName>
        <fullName evidence="1">Uncharacterized protein</fullName>
    </submittedName>
</protein>
<sequence>MAFFPRAANVNVKQRRRLRLRYVPCSLSPFSLARAGQPRVRSASIIVIKPAGQGRSITVQRLALGEKGGWSNE</sequence>
<evidence type="ECO:0000313" key="1">
    <source>
        <dbReference type="EMBL" id="KAF2264890.1"/>
    </source>
</evidence>
<dbReference type="AlphaFoldDB" id="A0A9P4KAI7"/>
<dbReference type="EMBL" id="ML986612">
    <property type="protein sequence ID" value="KAF2264890.1"/>
    <property type="molecule type" value="Genomic_DNA"/>
</dbReference>
<proteinExistence type="predicted"/>
<accession>A0A9P4KAI7</accession>
<name>A0A9P4KAI7_9PLEO</name>
<dbReference type="Proteomes" id="UP000800093">
    <property type="component" value="Unassembled WGS sequence"/>
</dbReference>